<dbReference type="Proteomes" id="UP001155483">
    <property type="component" value="Unassembled WGS sequence"/>
</dbReference>
<proteinExistence type="predicted"/>
<accession>A0A9X2XWR3</accession>
<sequence>MKTFILTLLFGFVLISCEHKRDVKTLRKLFNETNYDTAVIQSTPLYDSLKNIIISYIDTIFKFRNSRHFVYHGDTGKETQEDADFYNFYYNYGEATSLSYGTGPNDQKLIDEVSVENMPTFIYPSVDRIFKQLGKDKILGFTLWKDSTIEITVKSFYREKENADVGHILVWKRIYATNIDPDFFYRDTLIAPKWTYQIWVDDHQGF</sequence>
<evidence type="ECO:0008006" key="3">
    <source>
        <dbReference type="Google" id="ProtNLM"/>
    </source>
</evidence>
<reference evidence="1" key="2">
    <citation type="submission" date="2023-04" db="EMBL/GenBank/DDBJ databases">
        <title>Paracnuella aquatica gen. nov., sp. nov., a member of the family Chitinophagaceae isolated from a hot spring.</title>
        <authorList>
            <person name="Wang C."/>
        </authorList>
    </citation>
    <scope>NUCLEOTIDE SEQUENCE</scope>
    <source>
        <strain evidence="1">LB-8</strain>
    </source>
</reference>
<reference evidence="1" key="1">
    <citation type="submission" date="2022-09" db="EMBL/GenBank/DDBJ databases">
        <authorList>
            <person name="Yuan C."/>
            <person name="Ke Z."/>
        </authorList>
    </citation>
    <scope>NUCLEOTIDE SEQUENCE</scope>
    <source>
        <strain evidence="1">LB-8</strain>
    </source>
</reference>
<name>A0A9X2XWR3_9BACT</name>
<comment type="caution">
    <text evidence="1">The sequence shown here is derived from an EMBL/GenBank/DDBJ whole genome shotgun (WGS) entry which is preliminary data.</text>
</comment>
<dbReference type="AlphaFoldDB" id="A0A9X2XWR3"/>
<evidence type="ECO:0000313" key="2">
    <source>
        <dbReference type="Proteomes" id="UP001155483"/>
    </source>
</evidence>
<keyword evidence="2" id="KW-1185">Reference proteome</keyword>
<dbReference type="EMBL" id="JAOTIF010000009">
    <property type="protein sequence ID" value="MCU7550126.1"/>
    <property type="molecule type" value="Genomic_DNA"/>
</dbReference>
<dbReference type="PROSITE" id="PS51257">
    <property type="entry name" value="PROKAR_LIPOPROTEIN"/>
    <property type="match status" value="1"/>
</dbReference>
<protein>
    <recommendedName>
        <fullName evidence="3">Lipoprotein</fullName>
    </recommendedName>
</protein>
<organism evidence="1 2">
    <name type="scientific">Paraflavisolibacter caeni</name>
    <dbReference type="NCBI Taxonomy" id="2982496"/>
    <lineage>
        <taxon>Bacteria</taxon>
        <taxon>Pseudomonadati</taxon>
        <taxon>Bacteroidota</taxon>
        <taxon>Chitinophagia</taxon>
        <taxon>Chitinophagales</taxon>
        <taxon>Chitinophagaceae</taxon>
        <taxon>Paraflavisolibacter</taxon>
    </lineage>
</organism>
<dbReference type="RefSeq" id="WP_279297566.1">
    <property type="nucleotide sequence ID" value="NZ_JAOTIF010000009.1"/>
</dbReference>
<gene>
    <name evidence="1" type="ORF">OCK74_13465</name>
</gene>
<evidence type="ECO:0000313" key="1">
    <source>
        <dbReference type="EMBL" id="MCU7550126.1"/>
    </source>
</evidence>